<dbReference type="FunFam" id="3.30.70.270:FF:000003">
    <property type="entry name" value="Transposon Ty3-G Gag-Pol polyprotein"/>
    <property type="match status" value="1"/>
</dbReference>
<organism evidence="2 3">
    <name type="scientific">Trichonephila inaurata madagascariensis</name>
    <dbReference type="NCBI Taxonomy" id="2747483"/>
    <lineage>
        <taxon>Eukaryota</taxon>
        <taxon>Metazoa</taxon>
        <taxon>Ecdysozoa</taxon>
        <taxon>Arthropoda</taxon>
        <taxon>Chelicerata</taxon>
        <taxon>Arachnida</taxon>
        <taxon>Araneae</taxon>
        <taxon>Araneomorphae</taxon>
        <taxon>Entelegynae</taxon>
        <taxon>Araneoidea</taxon>
        <taxon>Nephilidae</taxon>
        <taxon>Trichonephila</taxon>
        <taxon>Trichonephila inaurata</taxon>
    </lineage>
</organism>
<evidence type="ECO:0000313" key="3">
    <source>
        <dbReference type="Proteomes" id="UP000886998"/>
    </source>
</evidence>
<dbReference type="GO" id="GO:0071897">
    <property type="term" value="P:DNA biosynthetic process"/>
    <property type="evidence" value="ECO:0007669"/>
    <property type="project" value="UniProtKB-ARBA"/>
</dbReference>
<dbReference type="AlphaFoldDB" id="A0A8X6XJW1"/>
<accession>A0A8X6XJW1</accession>
<dbReference type="EMBL" id="BMAV01009936">
    <property type="protein sequence ID" value="GFY54579.1"/>
    <property type="molecule type" value="Genomic_DNA"/>
</dbReference>
<dbReference type="InterPro" id="IPR043502">
    <property type="entry name" value="DNA/RNA_pol_sf"/>
</dbReference>
<feature type="domain" description="Reverse transcriptase" evidence="1">
    <location>
        <begin position="1"/>
        <end position="75"/>
    </location>
</feature>
<comment type="caution">
    <text evidence="2">The sequence shown here is derived from an EMBL/GenBank/DDBJ whole genome shotgun (WGS) entry which is preliminary data.</text>
</comment>
<gene>
    <name evidence="2" type="primary">X975_19749</name>
    <name evidence="2" type="ORF">TNIN_172111</name>
</gene>
<dbReference type="OrthoDB" id="6437143at2759"/>
<dbReference type="Proteomes" id="UP000886998">
    <property type="component" value="Unassembled WGS sequence"/>
</dbReference>
<dbReference type="InterPro" id="IPR000477">
    <property type="entry name" value="RT_dom"/>
</dbReference>
<proteinExistence type="predicted"/>
<dbReference type="Gene3D" id="3.30.70.270">
    <property type="match status" value="1"/>
</dbReference>
<keyword evidence="3" id="KW-1185">Reference proteome</keyword>
<evidence type="ECO:0000259" key="1">
    <source>
        <dbReference type="Pfam" id="PF00078"/>
    </source>
</evidence>
<reference evidence="2" key="1">
    <citation type="submission" date="2020-08" db="EMBL/GenBank/DDBJ databases">
        <title>Multicomponent nature underlies the extraordinary mechanical properties of spider dragline silk.</title>
        <authorList>
            <person name="Kono N."/>
            <person name="Nakamura H."/>
            <person name="Mori M."/>
            <person name="Yoshida Y."/>
            <person name="Ohtoshi R."/>
            <person name="Malay A.D."/>
            <person name="Moran D.A.P."/>
            <person name="Tomita M."/>
            <person name="Numata K."/>
            <person name="Arakawa K."/>
        </authorList>
    </citation>
    <scope>NUCLEOTIDE SEQUENCE</scope>
</reference>
<sequence length="106" mass="12151">MKNAGNTFKKSIDQVFSPHHKYCKSYIDDVAVFSETWSDHLQHLENIYKTLREVTLTINLKKCDFVNIQVKFLGHVDGSGKHTPDTQNVETISKLLGQRPKISYKG</sequence>
<dbReference type="PANTHER" id="PTHR33064">
    <property type="entry name" value="POL PROTEIN"/>
    <property type="match status" value="1"/>
</dbReference>
<protein>
    <submittedName>
        <fullName evidence="2">Retrovirus-related Pol polyprotein from transposon opus</fullName>
    </submittedName>
</protein>
<dbReference type="InterPro" id="IPR051320">
    <property type="entry name" value="Viral_Replic_Matur_Polypro"/>
</dbReference>
<dbReference type="Pfam" id="PF00078">
    <property type="entry name" value="RVT_1"/>
    <property type="match status" value="1"/>
</dbReference>
<dbReference type="PANTHER" id="PTHR33064:SF29">
    <property type="entry name" value="PEPTIDASE A2 DOMAIN-CONTAINING PROTEIN-RELATED"/>
    <property type="match status" value="1"/>
</dbReference>
<dbReference type="SUPFAM" id="SSF56672">
    <property type="entry name" value="DNA/RNA polymerases"/>
    <property type="match status" value="1"/>
</dbReference>
<evidence type="ECO:0000313" key="2">
    <source>
        <dbReference type="EMBL" id="GFY54579.1"/>
    </source>
</evidence>
<name>A0A8X6XJW1_9ARAC</name>
<dbReference type="InterPro" id="IPR043128">
    <property type="entry name" value="Rev_trsase/Diguanyl_cyclase"/>
</dbReference>